<feature type="region of interest" description="Disordered" evidence="1">
    <location>
        <begin position="150"/>
        <end position="257"/>
    </location>
</feature>
<dbReference type="EMBL" id="SMBP01000012">
    <property type="protein sequence ID" value="TCU59007.1"/>
    <property type="molecule type" value="Genomic_DNA"/>
</dbReference>
<evidence type="ECO:0000313" key="5">
    <source>
        <dbReference type="Proteomes" id="UP000295773"/>
    </source>
</evidence>
<keyword evidence="3" id="KW-0732">Signal</keyword>
<keyword evidence="2" id="KW-0812">Transmembrane</keyword>
<accession>A0A4R3TDC2</accession>
<feature type="signal peptide" evidence="3">
    <location>
        <begin position="1"/>
        <end position="27"/>
    </location>
</feature>
<feature type="compositionally biased region" description="Basic and acidic residues" evidence="1">
    <location>
        <begin position="238"/>
        <end position="247"/>
    </location>
</feature>
<dbReference type="RefSeq" id="WP_132224941.1">
    <property type="nucleotide sequence ID" value="NZ_JANKBG010000012.1"/>
</dbReference>
<dbReference type="AlphaFoldDB" id="A0A4R3TDC2"/>
<keyword evidence="2" id="KW-1133">Transmembrane helix</keyword>
<keyword evidence="5" id="KW-1185">Reference proteome</keyword>
<evidence type="ECO:0000256" key="3">
    <source>
        <dbReference type="SAM" id="SignalP"/>
    </source>
</evidence>
<organism evidence="4 5">
    <name type="scientific">Longicatena caecimuris</name>
    <dbReference type="NCBI Taxonomy" id="1796635"/>
    <lineage>
        <taxon>Bacteria</taxon>
        <taxon>Bacillati</taxon>
        <taxon>Bacillota</taxon>
        <taxon>Erysipelotrichia</taxon>
        <taxon>Erysipelotrichales</taxon>
        <taxon>Erysipelotrichaceae</taxon>
        <taxon>Longicatena</taxon>
    </lineage>
</organism>
<evidence type="ECO:0000313" key="4">
    <source>
        <dbReference type="EMBL" id="TCU59007.1"/>
    </source>
</evidence>
<sequence length="289" mass="31448">MKKRKKTLQKICSILVLMVLTLTSIKAAGGSIAIDLKDLPQAEVEKAGVTFTLYKVGTMSDDGRAKLYERYGMSLPNTAEGLQKAAKELMERSGKEKVGKQVTDANGHLSFDDIGNGIYLLVPSDMETYGTIDPFLVTLPMYEELGSGIQGPSYDLQIEPKASPNKEPIEPTPPLDPDEPDEPVTPDTPDTPDTPNTPDEPNPPLKPEEPDIPTDSDHPNGPHKPQTPETPDTSTTTDGHEGPKKDVTTTQTGDASRKGLYALLIMLSAFGMYIVYSKHRRGSELSDEK</sequence>
<evidence type="ECO:0000256" key="2">
    <source>
        <dbReference type="SAM" id="Phobius"/>
    </source>
</evidence>
<feature type="compositionally biased region" description="Low complexity" evidence="1">
    <location>
        <begin position="185"/>
        <end position="197"/>
    </location>
</feature>
<gene>
    <name evidence="4" type="ORF">EDD61_11235</name>
</gene>
<dbReference type="InterPro" id="IPR013783">
    <property type="entry name" value="Ig-like_fold"/>
</dbReference>
<comment type="caution">
    <text evidence="4">The sequence shown here is derived from an EMBL/GenBank/DDBJ whole genome shotgun (WGS) entry which is preliminary data.</text>
</comment>
<feature type="transmembrane region" description="Helical" evidence="2">
    <location>
        <begin position="259"/>
        <end position="276"/>
    </location>
</feature>
<feature type="chain" id="PRO_5021013294" evidence="3">
    <location>
        <begin position="28"/>
        <end position="289"/>
    </location>
</feature>
<evidence type="ECO:0000256" key="1">
    <source>
        <dbReference type="SAM" id="MobiDB-lite"/>
    </source>
</evidence>
<dbReference type="Proteomes" id="UP000295773">
    <property type="component" value="Unassembled WGS sequence"/>
</dbReference>
<reference evidence="4 5" key="1">
    <citation type="submission" date="2019-03" db="EMBL/GenBank/DDBJ databases">
        <title>Genomic Encyclopedia of Type Strains, Phase IV (KMG-IV): sequencing the most valuable type-strain genomes for metagenomic binning, comparative biology and taxonomic classification.</title>
        <authorList>
            <person name="Goeker M."/>
        </authorList>
    </citation>
    <scope>NUCLEOTIDE SEQUENCE [LARGE SCALE GENOMIC DNA]</scope>
    <source>
        <strain evidence="4 5">DSM 29481</strain>
    </source>
</reference>
<keyword evidence="2" id="KW-0472">Membrane</keyword>
<name>A0A4R3TDC2_9FIRM</name>
<feature type="compositionally biased region" description="Low complexity" evidence="1">
    <location>
        <begin position="227"/>
        <end position="237"/>
    </location>
</feature>
<proteinExistence type="predicted"/>
<dbReference type="Gene3D" id="2.60.40.10">
    <property type="entry name" value="Immunoglobulins"/>
    <property type="match status" value="1"/>
</dbReference>
<protein>
    <submittedName>
        <fullName evidence="4">Uncharacterized protein</fullName>
    </submittedName>
</protein>